<accession>A0A1F6GLC1</accession>
<evidence type="ECO:0000313" key="5">
    <source>
        <dbReference type="Proteomes" id="UP000177583"/>
    </source>
</evidence>
<gene>
    <name evidence="4" type="ORF">A2557_13225</name>
</gene>
<dbReference type="Pfam" id="PF00072">
    <property type="entry name" value="Response_reg"/>
    <property type="match status" value="1"/>
</dbReference>
<dbReference type="EMBL" id="MFNF01000066">
    <property type="protein sequence ID" value="OGG98860.1"/>
    <property type="molecule type" value="Genomic_DNA"/>
</dbReference>
<sequence>MAKILIMEDEELVLMALKETLEAAGHEVVACDNGLEGGEIAHREGCQLAVVDIFMPQQDGIAVIMELKKLSPTTKVIAISGGGAVVRDFDYLEYARALGAVECFHKPVDPQELLETIEAVL</sequence>
<dbReference type="InterPro" id="IPR011006">
    <property type="entry name" value="CheY-like_superfamily"/>
</dbReference>
<dbReference type="InterPro" id="IPR050595">
    <property type="entry name" value="Bact_response_regulator"/>
</dbReference>
<dbReference type="SMART" id="SM00448">
    <property type="entry name" value="REC"/>
    <property type="match status" value="1"/>
</dbReference>
<dbReference type="Gene3D" id="3.40.50.2300">
    <property type="match status" value="1"/>
</dbReference>
<name>A0A1F6GLC1_9PROT</name>
<dbReference type="PROSITE" id="PS50110">
    <property type="entry name" value="RESPONSE_REGULATORY"/>
    <property type="match status" value="1"/>
</dbReference>
<dbReference type="PANTHER" id="PTHR44591:SF23">
    <property type="entry name" value="CHEY SUBFAMILY"/>
    <property type="match status" value="1"/>
</dbReference>
<feature type="domain" description="Response regulatory" evidence="3">
    <location>
        <begin position="3"/>
        <end position="121"/>
    </location>
</feature>
<dbReference type="SUPFAM" id="SSF52172">
    <property type="entry name" value="CheY-like"/>
    <property type="match status" value="1"/>
</dbReference>
<organism evidence="4 5">
    <name type="scientific">Candidatus Lambdaproteobacteria bacterium RIFOXYD2_FULL_56_26</name>
    <dbReference type="NCBI Taxonomy" id="1817773"/>
    <lineage>
        <taxon>Bacteria</taxon>
        <taxon>Pseudomonadati</taxon>
        <taxon>Pseudomonadota</taxon>
        <taxon>Candidatus Lambdaproteobacteria</taxon>
    </lineage>
</organism>
<dbReference type="GO" id="GO:0000160">
    <property type="term" value="P:phosphorelay signal transduction system"/>
    <property type="evidence" value="ECO:0007669"/>
    <property type="project" value="InterPro"/>
</dbReference>
<evidence type="ECO:0000256" key="2">
    <source>
        <dbReference type="PROSITE-ProRule" id="PRU00169"/>
    </source>
</evidence>
<dbReference type="PANTHER" id="PTHR44591">
    <property type="entry name" value="STRESS RESPONSE REGULATOR PROTEIN 1"/>
    <property type="match status" value="1"/>
</dbReference>
<evidence type="ECO:0000259" key="3">
    <source>
        <dbReference type="PROSITE" id="PS50110"/>
    </source>
</evidence>
<comment type="caution">
    <text evidence="4">The sequence shown here is derived from an EMBL/GenBank/DDBJ whole genome shotgun (WGS) entry which is preliminary data.</text>
</comment>
<feature type="modified residue" description="4-aspartylphosphate" evidence="2">
    <location>
        <position position="52"/>
    </location>
</feature>
<reference evidence="4 5" key="1">
    <citation type="journal article" date="2016" name="Nat. Commun.">
        <title>Thousands of microbial genomes shed light on interconnected biogeochemical processes in an aquifer system.</title>
        <authorList>
            <person name="Anantharaman K."/>
            <person name="Brown C.T."/>
            <person name="Hug L.A."/>
            <person name="Sharon I."/>
            <person name="Castelle C.J."/>
            <person name="Probst A.J."/>
            <person name="Thomas B.C."/>
            <person name="Singh A."/>
            <person name="Wilkins M.J."/>
            <person name="Karaoz U."/>
            <person name="Brodie E.L."/>
            <person name="Williams K.H."/>
            <person name="Hubbard S.S."/>
            <person name="Banfield J.F."/>
        </authorList>
    </citation>
    <scope>NUCLEOTIDE SEQUENCE [LARGE SCALE GENOMIC DNA]</scope>
</reference>
<keyword evidence="1 2" id="KW-0597">Phosphoprotein</keyword>
<proteinExistence type="predicted"/>
<dbReference type="AlphaFoldDB" id="A0A1F6GLC1"/>
<evidence type="ECO:0000256" key="1">
    <source>
        <dbReference type="ARBA" id="ARBA00022553"/>
    </source>
</evidence>
<dbReference type="InterPro" id="IPR001789">
    <property type="entry name" value="Sig_transdc_resp-reg_receiver"/>
</dbReference>
<evidence type="ECO:0000313" key="4">
    <source>
        <dbReference type="EMBL" id="OGG98860.1"/>
    </source>
</evidence>
<dbReference type="Proteomes" id="UP000177583">
    <property type="component" value="Unassembled WGS sequence"/>
</dbReference>
<protein>
    <recommendedName>
        <fullName evidence="3">Response regulatory domain-containing protein</fullName>
    </recommendedName>
</protein>